<feature type="domain" description="C3H1-type" evidence="13">
    <location>
        <begin position="151"/>
        <end position="178"/>
    </location>
</feature>
<evidence type="ECO:0000256" key="10">
    <source>
        <dbReference type="ARBA" id="ARBA00023242"/>
    </source>
</evidence>
<evidence type="ECO:0000256" key="11">
    <source>
        <dbReference type="PROSITE-ProRule" id="PRU00723"/>
    </source>
</evidence>
<evidence type="ECO:0000256" key="7">
    <source>
        <dbReference type="ARBA" id="ARBA00023015"/>
    </source>
</evidence>
<keyword evidence="4 11" id="KW-0479">Metal-binding</keyword>
<dbReference type="PANTHER" id="PTHR46297:SF1">
    <property type="entry name" value="ZINC FINGER CCCH-TYPE WITH G PATCH DOMAIN-CONTAINING PROTEIN"/>
    <property type="match status" value="1"/>
</dbReference>
<evidence type="ECO:0000256" key="1">
    <source>
        <dbReference type="ARBA" id="ARBA00004123"/>
    </source>
</evidence>
<dbReference type="InterPro" id="IPR000571">
    <property type="entry name" value="Znf_CCCH"/>
</dbReference>
<accession>A0A6P8HTT8</accession>
<dbReference type="GO" id="GO:0008270">
    <property type="term" value="F:zinc ion binding"/>
    <property type="evidence" value="ECO:0007669"/>
    <property type="project" value="UniProtKB-KW"/>
</dbReference>
<reference evidence="17" key="1">
    <citation type="submission" date="2025-08" db="UniProtKB">
        <authorList>
            <consortium name="RefSeq"/>
        </authorList>
    </citation>
    <scope>IDENTIFICATION</scope>
    <source>
        <tissue evidence="17">Tentacle</tissue>
    </source>
</reference>
<comment type="subcellular location">
    <subcellularLocation>
        <location evidence="1">Nucleus</location>
    </subcellularLocation>
</comment>
<dbReference type="PROSITE" id="PS50174">
    <property type="entry name" value="G_PATCH"/>
    <property type="match status" value="1"/>
</dbReference>
<name>A0A6P8HTT8_ACTTE</name>
<keyword evidence="9" id="KW-0804">Transcription</keyword>
<dbReference type="CDD" id="cd20384">
    <property type="entry name" value="Tudor_ZGPAT"/>
    <property type="match status" value="1"/>
</dbReference>
<dbReference type="KEGG" id="aten:116292901"/>
<dbReference type="OrthoDB" id="5842926at2759"/>
<dbReference type="GO" id="GO:0000978">
    <property type="term" value="F:RNA polymerase II cis-regulatory region sequence-specific DNA binding"/>
    <property type="evidence" value="ECO:0007669"/>
    <property type="project" value="TreeGrafter"/>
</dbReference>
<evidence type="ECO:0000259" key="14">
    <source>
        <dbReference type="PROSITE" id="PS50174"/>
    </source>
</evidence>
<dbReference type="SUPFAM" id="SSF63748">
    <property type="entry name" value="Tudor/PWWP/MBT"/>
    <property type="match status" value="1"/>
</dbReference>
<evidence type="ECO:0000256" key="8">
    <source>
        <dbReference type="ARBA" id="ARBA00023125"/>
    </source>
</evidence>
<feature type="domain" description="G-patch" evidence="14">
    <location>
        <begin position="302"/>
        <end position="348"/>
    </location>
</feature>
<dbReference type="GeneID" id="116292901"/>
<evidence type="ECO:0000256" key="9">
    <source>
        <dbReference type="ARBA" id="ARBA00023163"/>
    </source>
</evidence>
<dbReference type="InterPro" id="IPR002999">
    <property type="entry name" value="Tudor"/>
</dbReference>
<dbReference type="GO" id="GO:0001227">
    <property type="term" value="F:DNA-binding transcription repressor activity, RNA polymerase II-specific"/>
    <property type="evidence" value="ECO:0007669"/>
    <property type="project" value="TreeGrafter"/>
</dbReference>
<keyword evidence="8" id="KW-0238">DNA-binding</keyword>
<dbReference type="SMART" id="SM00356">
    <property type="entry name" value="ZnF_C3H1"/>
    <property type="match status" value="1"/>
</dbReference>
<dbReference type="Gene3D" id="2.30.30.1190">
    <property type="match status" value="1"/>
</dbReference>
<dbReference type="InterPro" id="IPR000467">
    <property type="entry name" value="G_patch_dom"/>
</dbReference>
<evidence type="ECO:0000259" key="13">
    <source>
        <dbReference type="PROSITE" id="PS50103"/>
    </source>
</evidence>
<feature type="region of interest" description="Disordered" evidence="12">
    <location>
        <begin position="248"/>
        <end position="282"/>
    </location>
</feature>
<keyword evidence="3" id="KW-0678">Repressor</keyword>
<keyword evidence="5 11" id="KW-0863">Zinc-finger</keyword>
<evidence type="ECO:0000256" key="2">
    <source>
        <dbReference type="ARBA" id="ARBA00022414"/>
    </source>
</evidence>
<keyword evidence="16" id="KW-1185">Reference proteome</keyword>
<proteinExistence type="predicted"/>
<keyword evidence="7" id="KW-0805">Transcription regulation</keyword>
<dbReference type="PANTHER" id="PTHR46297">
    <property type="entry name" value="ZINC FINGER CCCH-TYPE WITH G PATCH DOMAIN-CONTAINING PROTEIN"/>
    <property type="match status" value="1"/>
</dbReference>
<keyword evidence="6 11" id="KW-0862">Zinc</keyword>
<dbReference type="SMART" id="SM00443">
    <property type="entry name" value="G_patch"/>
    <property type="match status" value="1"/>
</dbReference>
<organism evidence="16 17">
    <name type="scientific">Actinia tenebrosa</name>
    <name type="common">Australian red waratah sea anemone</name>
    <dbReference type="NCBI Taxonomy" id="6105"/>
    <lineage>
        <taxon>Eukaryota</taxon>
        <taxon>Metazoa</taxon>
        <taxon>Cnidaria</taxon>
        <taxon>Anthozoa</taxon>
        <taxon>Hexacorallia</taxon>
        <taxon>Actiniaria</taxon>
        <taxon>Actiniidae</taxon>
        <taxon>Actinia</taxon>
    </lineage>
</organism>
<evidence type="ECO:0000256" key="6">
    <source>
        <dbReference type="ARBA" id="ARBA00022833"/>
    </source>
</evidence>
<feature type="zinc finger region" description="C3H1-type" evidence="11">
    <location>
        <begin position="151"/>
        <end position="178"/>
    </location>
</feature>
<sequence length="506" mass="58256">MDEESLTGAINEYKEQFLQVQNVLQATGEEGQEDMVKIRDDLVELIHLSEERLLNLKKTRLLQALEEQEASGSKALTFDEDIEDEDDDSMTQNTESVEEEDIIGTKCRVSYTQEWGVKEHHNAMVFSVEMSDDESPDNAKVRVLFLNPTHQSMVPCPYFLDGKCRFSENECRYSHGFLVEVEDLKPFKEPNFSEIKEGQQCLARYSDCVWYKSTIKSVDEDHHEFLVHYDTYNNDTTLGLDSVFPLHKEESPDLSDDEELSSLSSDSEERRFTNGDQDDDNEQALKEWKPKGTNLGDWEQHTRGIGSKLMARMGYIFGKGLGKDGSGRVDPIEAVLLPQGKSLDVCAELREKKKLKEPFKKKRKKKNLSTKSIHVPKQGTINDVFLFLNHKFGGSRGNIQDIRKSTNASEPFDIKDRKRRKGTEDDANVNWNIKLFKIHEEITAAEKQLHKQRQAHGRNATDANTSSFFNKKVKGLEHHITQLKTKEKMIKQKIHQKDQHRKLTVF</sequence>
<evidence type="ECO:0000259" key="15">
    <source>
        <dbReference type="PROSITE" id="PS50304"/>
    </source>
</evidence>
<keyword evidence="10" id="KW-0539">Nucleus</keyword>
<evidence type="ECO:0000256" key="4">
    <source>
        <dbReference type="ARBA" id="ARBA00022723"/>
    </source>
</evidence>
<evidence type="ECO:0000256" key="5">
    <source>
        <dbReference type="ARBA" id="ARBA00022771"/>
    </source>
</evidence>
<dbReference type="SMART" id="SM00333">
    <property type="entry name" value="TUDOR"/>
    <property type="match status" value="1"/>
</dbReference>
<dbReference type="Pfam" id="PF01585">
    <property type="entry name" value="G-patch"/>
    <property type="match status" value="1"/>
</dbReference>
<dbReference type="GO" id="GO:0005634">
    <property type="term" value="C:nucleus"/>
    <property type="evidence" value="ECO:0007669"/>
    <property type="project" value="UniProtKB-SubCell"/>
</dbReference>
<dbReference type="PROSITE" id="PS50103">
    <property type="entry name" value="ZF_C3H1"/>
    <property type="match status" value="1"/>
</dbReference>
<dbReference type="FunCoup" id="A0A6P8HTT8">
    <property type="interactions" value="1460"/>
</dbReference>
<dbReference type="RefSeq" id="XP_031556110.1">
    <property type="nucleotide sequence ID" value="XM_031700250.1"/>
</dbReference>
<feature type="domain" description="Tudor" evidence="15">
    <location>
        <begin position="194"/>
        <end position="253"/>
    </location>
</feature>
<dbReference type="InParanoid" id="A0A6P8HTT8"/>
<evidence type="ECO:0000256" key="12">
    <source>
        <dbReference type="SAM" id="MobiDB-lite"/>
    </source>
</evidence>
<protein>
    <recommendedName>
        <fullName evidence="2">Zinc finger CCCH-type with G patch domain-containing protein</fullName>
    </recommendedName>
</protein>
<dbReference type="PROSITE" id="PS50304">
    <property type="entry name" value="TUDOR"/>
    <property type="match status" value="1"/>
</dbReference>
<dbReference type="Gene3D" id="2.30.30.140">
    <property type="match status" value="1"/>
</dbReference>
<evidence type="ECO:0000313" key="16">
    <source>
        <dbReference type="Proteomes" id="UP000515163"/>
    </source>
</evidence>
<dbReference type="AlphaFoldDB" id="A0A6P8HTT8"/>
<dbReference type="Proteomes" id="UP000515163">
    <property type="component" value="Unplaced"/>
</dbReference>
<gene>
    <name evidence="17" type="primary">LOC116292901</name>
</gene>
<evidence type="ECO:0000313" key="17">
    <source>
        <dbReference type="RefSeq" id="XP_031556110.1"/>
    </source>
</evidence>
<evidence type="ECO:0000256" key="3">
    <source>
        <dbReference type="ARBA" id="ARBA00022491"/>
    </source>
</evidence>